<dbReference type="PRINTS" id="PR00122">
    <property type="entry name" value="VACATPASE"/>
</dbReference>
<keyword evidence="14" id="KW-1185">Reference proteome</keyword>
<dbReference type="STRING" id="796925.A0A137NXE3"/>
<dbReference type="PANTHER" id="PTHR10263">
    <property type="entry name" value="V-TYPE PROTON ATPASE PROTEOLIPID SUBUNIT"/>
    <property type="match status" value="1"/>
</dbReference>
<feature type="domain" description="V-ATPase proteolipid subunit C-like" evidence="12">
    <location>
        <begin position="139"/>
        <end position="196"/>
    </location>
</feature>
<dbReference type="GO" id="GO:0000220">
    <property type="term" value="C:vacuolar proton-transporting V-type ATPase, V0 domain"/>
    <property type="evidence" value="ECO:0007669"/>
    <property type="project" value="EnsemblFungi"/>
</dbReference>
<dbReference type="AlphaFoldDB" id="A0A137NXE3"/>
<feature type="transmembrane region" description="Helical" evidence="11">
    <location>
        <begin position="49"/>
        <end position="71"/>
    </location>
</feature>
<evidence type="ECO:0000256" key="11">
    <source>
        <dbReference type="RuleBase" id="RU363060"/>
    </source>
</evidence>
<feature type="transmembrane region" description="Helical" evidence="11">
    <location>
        <begin position="92"/>
        <end position="118"/>
    </location>
</feature>
<keyword evidence="3 11" id="KW-0813">Transport</keyword>
<gene>
    <name evidence="13" type="ORF">CONCODRAFT_80186</name>
</gene>
<feature type="domain" description="V-ATPase proteolipid subunit C-like" evidence="12">
    <location>
        <begin position="54"/>
        <end position="111"/>
    </location>
</feature>
<comment type="caution">
    <text evidence="11">Lacks conserved residue(s) required for the propagation of feature annotation.</text>
</comment>
<feature type="transmembrane region" description="Helical" evidence="11">
    <location>
        <begin position="12"/>
        <end position="29"/>
    </location>
</feature>
<comment type="similarity">
    <text evidence="2 11">Belongs to the V-ATPase proteolipid subunit family.</text>
</comment>
<keyword evidence="6 11" id="KW-1133">Transmembrane helix</keyword>
<comment type="function">
    <text evidence="9">Proton-conducting pore forming subunit of the V0 complex of vacuolar(H+)-ATPase (V-ATPase), a multisubunit enzyme composed of a peripheral complex (V1) that hydrolyzes ATP and a membrane integral complex (V0) that translocates protons. V-ATPase is responsible for acidifying and maintaining the pH of intracellular compartments.</text>
</comment>
<keyword evidence="8 11" id="KW-0472">Membrane</keyword>
<comment type="subcellular location">
    <subcellularLocation>
        <location evidence="1">Membrane</location>
        <topology evidence="1">Multi-pass membrane protein</topology>
    </subcellularLocation>
</comment>
<dbReference type="FunFam" id="1.20.120.610:FF:000002">
    <property type="entry name" value="V-type proton ATPase proteolipid subunit"/>
    <property type="match status" value="1"/>
</dbReference>
<dbReference type="Gene3D" id="1.20.120.610">
    <property type="entry name" value="lithium bound rotor ring of v- atpase"/>
    <property type="match status" value="1"/>
</dbReference>
<evidence type="ECO:0000256" key="8">
    <source>
        <dbReference type="ARBA" id="ARBA00023136"/>
    </source>
</evidence>
<dbReference type="SUPFAM" id="SSF81333">
    <property type="entry name" value="F1F0 ATP synthase subunit C"/>
    <property type="match status" value="2"/>
</dbReference>
<protein>
    <submittedName>
        <fullName evidence="13">V-ATPase proteolipid subunit Ppa1</fullName>
    </submittedName>
</protein>
<keyword evidence="5" id="KW-0375">Hydrogen ion transport</keyword>
<evidence type="ECO:0000256" key="9">
    <source>
        <dbReference type="ARBA" id="ARBA00045519"/>
    </source>
</evidence>
<keyword evidence="7 11" id="KW-0406">Ion transport</keyword>
<dbReference type="CDD" id="cd18177">
    <property type="entry name" value="ATP-synt_Vo_c_ATP6F_rpt1"/>
    <property type="match status" value="1"/>
</dbReference>
<dbReference type="InterPro" id="IPR002379">
    <property type="entry name" value="ATPase_proteolipid_c-like_dom"/>
</dbReference>
<proteinExistence type="inferred from homology"/>
<evidence type="ECO:0000313" key="13">
    <source>
        <dbReference type="EMBL" id="KXN67371.1"/>
    </source>
</evidence>
<dbReference type="EMBL" id="KQ964641">
    <property type="protein sequence ID" value="KXN67371.1"/>
    <property type="molecule type" value="Genomic_DNA"/>
</dbReference>
<dbReference type="OMA" id="TSPYMWG"/>
<name>A0A137NXE3_CONC2</name>
<evidence type="ECO:0000259" key="12">
    <source>
        <dbReference type="Pfam" id="PF00137"/>
    </source>
</evidence>
<evidence type="ECO:0000256" key="7">
    <source>
        <dbReference type="ARBA" id="ARBA00023065"/>
    </source>
</evidence>
<dbReference type="InterPro" id="IPR035921">
    <property type="entry name" value="F/V-ATP_Csub_sf"/>
</dbReference>
<dbReference type="InterPro" id="IPR000245">
    <property type="entry name" value="ATPase_proteolipid_csu"/>
</dbReference>
<dbReference type="GO" id="GO:0008553">
    <property type="term" value="F:P-type proton-exporting transporter activity"/>
    <property type="evidence" value="ECO:0007669"/>
    <property type="project" value="EnsemblFungi"/>
</dbReference>
<organism evidence="13 14">
    <name type="scientific">Conidiobolus coronatus (strain ATCC 28846 / CBS 209.66 / NRRL 28638)</name>
    <name type="common">Delacroixia coronata</name>
    <dbReference type="NCBI Taxonomy" id="796925"/>
    <lineage>
        <taxon>Eukaryota</taxon>
        <taxon>Fungi</taxon>
        <taxon>Fungi incertae sedis</taxon>
        <taxon>Zoopagomycota</taxon>
        <taxon>Entomophthoromycotina</taxon>
        <taxon>Entomophthoromycetes</taxon>
        <taxon>Entomophthorales</taxon>
        <taxon>Ancylistaceae</taxon>
        <taxon>Conidiobolus</taxon>
    </lineage>
</organism>
<dbReference type="OrthoDB" id="10264021at2759"/>
<keyword evidence="4 11" id="KW-0812">Transmembrane</keyword>
<evidence type="ECO:0000256" key="6">
    <source>
        <dbReference type="ARBA" id="ARBA00022989"/>
    </source>
</evidence>
<evidence type="ECO:0000256" key="5">
    <source>
        <dbReference type="ARBA" id="ARBA00022781"/>
    </source>
</evidence>
<sequence length="205" mass="21837">MSYTKSYYSNYYYGTVWALVIIYVLYLLFTNQAYRIDIGYALTNISPFFWANTGIALCIGLSVIGAAWGILITGSSILGGAVRAPRIQTKNLISIIFCEVVAIYGLILAIVFSAKLGINKGDLSENLASNLYTGFSLFWGGLTVGVCNLFCGICVGMVGSSAALADAQNSTLFVKILVIEIFGSVIGLFGLIIGLLASGKALDFA</sequence>
<feature type="transmembrane region" description="Helical" evidence="11">
    <location>
        <begin position="172"/>
        <end position="197"/>
    </location>
</feature>
<feature type="transmembrane region" description="Helical" evidence="11">
    <location>
        <begin position="138"/>
        <end position="165"/>
    </location>
</feature>
<evidence type="ECO:0000256" key="3">
    <source>
        <dbReference type="ARBA" id="ARBA00022448"/>
    </source>
</evidence>
<evidence type="ECO:0000256" key="4">
    <source>
        <dbReference type="ARBA" id="ARBA00022692"/>
    </source>
</evidence>
<dbReference type="GO" id="GO:0046961">
    <property type="term" value="F:proton-transporting ATPase activity, rotational mechanism"/>
    <property type="evidence" value="ECO:0007669"/>
    <property type="project" value="InterPro"/>
</dbReference>
<dbReference type="Proteomes" id="UP000070444">
    <property type="component" value="Unassembled WGS sequence"/>
</dbReference>
<dbReference type="Pfam" id="PF00137">
    <property type="entry name" value="ATP-synt_C"/>
    <property type="match status" value="2"/>
</dbReference>
<comment type="subunit">
    <text evidence="10 11">V-ATPase is a heteromultimeric enzyme composed of a peripheral catalytic V1 complex (components A to H) attached to an integral membrane V0 proton pore complex (components: a, c, c', c'', d, e, f and VOA1). The decameric c-ring forms the proton-conducting pore, and is composed of eight proteolipid subunits c, one subunit c' and one subunit c''.</text>
</comment>
<dbReference type="CDD" id="cd18178">
    <property type="entry name" value="ATP-synt_Vo_c_ATP6F_rpt2"/>
    <property type="match status" value="1"/>
</dbReference>
<evidence type="ECO:0000256" key="1">
    <source>
        <dbReference type="ARBA" id="ARBA00004141"/>
    </source>
</evidence>
<reference evidence="13 14" key="1">
    <citation type="journal article" date="2015" name="Genome Biol. Evol.">
        <title>Phylogenomic analyses indicate that early fungi evolved digesting cell walls of algal ancestors of land plants.</title>
        <authorList>
            <person name="Chang Y."/>
            <person name="Wang S."/>
            <person name="Sekimoto S."/>
            <person name="Aerts A.L."/>
            <person name="Choi C."/>
            <person name="Clum A."/>
            <person name="LaButti K.M."/>
            <person name="Lindquist E.A."/>
            <person name="Yee Ngan C."/>
            <person name="Ohm R.A."/>
            <person name="Salamov A.A."/>
            <person name="Grigoriev I.V."/>
            <person name="Spatafora J.W."/>
            <person name="Berbee M.L."/>
        </authorList>
    </citation>
    <scope>NUCLEOTIDE SEQUENCE [LARGE SCALE GENOMIC DNA]</scope>
    <source>
        <strain evidence="13 14">NRRL 28638</strain>
    </source>
</reference>
<evidence type="ECO:0000256" key="2">
    <source>
        <dbReference type="ARBA" id="ARBA00007296"/>
    </source>
</evidence>
<accession>A0A137NXE3</accession>
<dbReference type="GO" id="GO:0007035">
    <property type="term" value="P:vacuolar acidification"/>
    <property type="evidence" value="ECO:0007669"/>
    <property type="project" value="EnsemblFungi"/>
</dbReference>
<comment type="function">
    <text evidence="11">Proton-conducting pore forming of the V0 complex of vacuolar(H+)-ATPase (V-ATPase), a multisubunit enzyme composed of a peripheral complex (V1) that hydrolyzes ATP and a membrane integral complex (V0) that translocates protons. V-ATPase is responsible for acidifying and maintaining the pH of intracellular compartments.</text>
</comment>
<evidence type="ECO:0000313" key="14">
    <source>
        <dbReference type="Proteomes" id="UP000070444"/>
    </source>
</evidence>
<evidence type="ECO:0000256" key="10">
    <source>
        <dbReference type="ARBA" id="ARBA00046480"/>
    </source>
</evidence>